<feature type="non-terminal residue" evidence="2">
    <location>
        <position position="1"/>
    </location>
</feature>
<feature type="non-terminal residue" evidence="2">
    <location>
        <position position="78"/>
    </location>
</feature>
<organism evidence="2 3">
    <name type="scientific">Vibrio parahaemolyticus</name>
    <dbReference type="NCBI Taxonomy" id="670"/>
    <lineage>
        <taxon>Bacteria</taxon>
        <taxon>Pseudomonadati</taxon>
        <taxon>Pseudomonadota</taxon>
        <taxon>Gammaproteobacteria</taxon>
        <taxon>Vibrionales</taxon>
        <taxon>Vibrionaceae</taxon>
        <taxon>Vibrio</taxon>
    </lineage>
</organism>
<sequence>ITPPEVLASFDIAISDWGMILSVVANAVCFVVVSMATRPSLSERLQSASFVGTPLPESENMSLYQSRVTVAELEMLAS</sequence>
<evidence type="ECO:0000313" key="3">
    <source>
        <dbReference type="Proteomes" id="UP000518904"/>
    </source>
</evidence>
<keyword evidence="1" id="KW-0812">Transmembrane</keyword>
<reference evidence="2 3" key="1">
    <citation type="submission" date="2020-04" db="EMBL/GenBank/DDBJ databases">
        <title>Whole-genome sequencing of Vibrio spp. from China reveals different genetic environments of blaCTX-M-14 among diverse lineages.</title>
        <authorList>
            <person name="Zheng Z."/>
            <person name="Ye L."/>
            <person name="Chen S."/>
        </authorList>
    </citation>
    <scope>NUCLEOTIDE SEQUENCE [LARGE SCALE GENOMIC DNA]</scope>
    <source>
        <strain evidence="2 3">Vb0551</strain>
    </source>
</reference>
<dbReference type="Proteomes" id="UP000518904">
    <property type="component" value="Unassembled WGS sequence"/>
</dbReference>
<keyword evidence="1" id="KW-0472">Membrane</keyword>
<dbReference type="EMBL" id="JABCLB010001906">
    <property type="protein sequence ID" value="NMU84585.1"/>
    <property type="molecule type" value="Genomic_DNA"/>
</dbReference>
<feature type="transmembrane region" description="Helical" evidence="1">
    <location>
        <begin position="17"/>
        <end position="37"/>
    </location>
</feature>
<protein>
    <submittedName>
        <fullName evidence="2">Uncharacterized protein</fullName>
    </submittedName>
</protein>
<accession>A0A7Y0SJB3</accession>
<proteinExistence type="predicted"/>
<name>A0A7Y0SJB3_VIBPH</name>
<dbReference type="AlphaFoldDB" id="A0A7Y0SJB3"/>
<evidence type="ECO:0000256" key="1">
    <source>
        <dbReference type="SAM" id="Phobius"/>
    </source>
</evidence>
<comment type="caution">
    <text evidence="2">The sequence shown here is derived from an EMBL/GenBank/DDBJ whole genome shotgun (WGS) entry which is preliminary data.</text>
</comment>
<gene>
    <name evidence="2" type="ORF">HKB16_17080</name>
</gene>
<evidence type="ECO:0000313" key="2">
    <source>
        <dbReference type="EMBL" id="NMU84585.1"/>
    </source>
</evidence>
<keyword evidence="1" id="KW-1133">Transmembrane helix</keyword>